<evidence type="ECO:0000256" key="1">
    <source>
        <dbReference type="ARBA" id="ARBA00022842"/>
    </source>
</evidence>
<dbReference type="PANTHER" id="PTHR43777">
    <property type="entry name" value="MOLYBDENUM COFACTOR CYTIDYLYLTRANSFERASE"/>
    <property type="match status" value="1"/>
</dbReference>
<dbReference type="PANTHER" id="PTHR43777:SF1">
    <property type="entry name" value="MOLYBDENUM COFACTOR CYTIDYLYLTRANSFERASE"/>
    <property type="match status" value="1"/>
</dbReference>
<dbReference type="InterPro" id="IPR025877">
    <property type="entry name" value="MobA-like_NTP_Trfase"/>
</dbReference>
<dbReference type="InterPro" id="IPR001453">
    <property type="entry name" value="MoaB/Mog_dom"/>
</dbReference>
<reference evidence="3" key="2">
    <citation type="submission" date="2020-09" db="EMBL/GenBank/DDBJ databases">
        <authorList>
            <person name="Sun Q."/>
            <person name="Sedlacek I."/>
        </authorList>
    </citation>
    <scope>NUCLEOTIDE SEQUENCE</scope>
    <source>
        <strain evidence="3">CCM 7684</strain>
    </source>
</reference>
<dbReference type="InterPro" id="IPR012184">
    <property type="entry name" value="Bifunc_Mopterin-bd"/>
</dbReference>
<evidence type="ECO:0000313" key="3">
    <source>
        <dbReference type="EMBL" id="GGE42020.1"/>
    </source>
</evidence>
<reference evidence="3" key="1">
    <citation type="journal article" date="2014" name="Int. J. Syst. Evol. Microbiol.">
        <title>Complete genome sequence of Corynebacterium casei LMG S-19264T (=DSM 44701T), isolated from a smear-ripened cheese.</title>
        <authorList>
            <consortium name="US DOE Joint Genome Institute (JGI-PGF)"/>
            <person name="Walter F."/>
            <person name="Albersmeier A."/>
            <person name="Kalinowski J."/>
            <person name="Ruckert C."/>
        </authorList>
    </citation>
    <scope>NUCLEOTIDE SEQUENCE</scope>
    <source>
        <strain evidence="3">CCM 7684</strain>
    </source>
</reference>
<dbReference type="GO" id="GO:0016779">
    <property type="term" value="F:nucleotidyltransferase activity"/>
    <property type="evidence" value="ECO:0007669"/>
    <property type="project" value="UniProtKB-ARBA"/>
</dbReference>
<accession>A0A8J2VP34</accession>
<sequence length="536" mass="56375">MKFGPVPIEEAVGCIAAHSVRQNGVVLKKGAVVSDDHVAALRAAGETELVVARLEASEIMEDEAAQRIARAVGGEGTVTERPFTGRCNLFAAHDGLLLVERASIDAINEIDEAVTLATLPPFRLVSAGDMVATVKIIPFAVAEDVVRSAETAALRSSPVLRIAPWRVGRVGVISTITPGLQAKVIEKTLRVFERRLAPVGAAVHEELRLPHDAVVVGDALSAMVSRNDLVVIFGGSAITDRRDVIPSAIEKAGGFVSHLGMPVDPGNLLALGAIGDVSVIGAPGCARSPKENGFDWVLYRLLAGVPVKPRDITQMGVGGLLVETTMRPQPRLGETVRVPQIAALVLAAGRGSRMGGDHLSKMVARIDGHPMIRLAVESAISSRASPVIVVTGHKADLVREALAGLDVRFVHNADFAEGLSSSLRSGIAAVPAHCDGAIVMLGDMPRVSPRLINQLVEAYQPQDGIEAVVPVRDARRGNPVLFARSLFDELKALSGDVGGRGVLGRHGDAVAELETEDDAIFLDVDTQAALSSLTEL</sequence>
<gene>
    <name evidence="3" type="ORF">GCM10007276_19180</name>
</gene>
<evidence type="ECO:0000313" key="4">
    <source>
        <dbReference type="Proteomes" id="UP000602745"/>
    </source>
</evidence>
<name>A0A8J2VP34_9RHOB</name>
<dbReference type="Proteomes" id="UP000602745">
    <property type="component" value="Unassembled WGS sequence"/>
</dbReference>
<dbReference type="EMBL" id="BMCP01000002">
    <property type="protein sequence ID" value="GGE42020.1"/>
    <property type="molecule type" value="Genomic_DNA"/>
</dbReference>
<dbReference type="Gene3D" id="3.90.550.10">
    <property type="entry name" value="Spore Coat Polysaccharide Biosynthesis Protein SpsA, Chain A"/>
    <property type="match status" value="1"/>
</dbReference>
<proteinExistence type="predicted"/>
<dbReference type="SMART" id="SM00852">
    <property type="entry name" value="MoCF_biosynth"/>
    <property type="match status" value="1"/>
</dbReference>
<dbReference type="SUPFAM" id="SSF53218">
    <property type="entry name" value="Molybdenum cofactor biosynthesis proteins"/>
    <property type="match status" value="1"/>
</dbReference>
<protein>
    <submittedName>
        <fullName evidence="3">4-diphosphocytidyl-2C-methyl-D-erythritol kinase</fullName>
    </submittedName>
</protein>
<keyword evidence="4" id="KW-1185">Reference proteome</keyword>
<organism evidence="3 4">
    <name type="scientific">Agaricicola taiwanensis</name>
    <dbReference type="NCBI Taxonomy" id="591372"/>
    <lineage>
        <taxon>Bacteria</taxon>
        <taxon>Pseudomonadati</taxon>
        <taxon>Pseudomonadota</taxon>
        <taxon>Alphaproteobacteria</taxon>
        <taxon>Rhodobacterales</taxon>
        <taxon>Paracoccaceae</taxon>
        <taxon>Agaricicola</taxon>
    </lineage>
</organism>
<dbReference type="CDD" id="cd04182">
    <property type="entry name" value="GT_2_like_f"/>
    <property type="match status" value="1"/>
</dbReference>
<evidence type="ECO:0000259" key="2">
    <source>
        <dbReference type="SMART" id="SM00852"/>
    </source>
</evidence>
<dbReference type="InterPro" id="IPR036425">
    <property type="entry name" value="MoaB/Mog-like_dom_sf"/>
</dbReference>
<dbReference type="GO" id="GO:0016301">
    <property type="term" value="F:kinase activity"/>
    <property type="evidence" value="ECO:0007669"/>
    <property type="project" value="UniProtKB-KW"/>
</dbReference>
<keyword evidence="1" id="KW-0460">Magnesium</keyword>
<feature type="domain" description="MoaB/Mog" evidence="2">
    <location>
        <begin position="171"/>
        <end position="303"/>
    </location>
</feature>
<dbReference type="Gene3D" id="3.40.980.10">
    <property type="entry name" value="MoaB/Mog-like domain"/>
    <property type="match status" value="1"/>
</dbReference>
<dbReference type="AlphaFoldDB" id="A0A8J2VP34"/>
<keyword evidence="3" id="KW-0808">Transferase</keyword>
<dbReference type="RefSeq" id="WP_188409508.1">
    <property type="nucleotide sequence ID" value="NZ_BMCP01000002.1"/>
</dbReference>
<dbReference type="CDD" id="cd03522">
    <property type="entry name" value="MoeA_like"/>
    <property type="match status" value="1"/>
</dbReference>
<dbReference type="Pfam" id="PF00994">
    <property type="entry name" value="MoCF_biosynth"/>
    <property type="match status" value="1"/>
</dbReference>
<dbReference type="Pfam" id="PF12804">
    <property type="entry name" value="NTP_transf_3"/>
    <property type="match status" value="1"/>
</dbReference>
<dbReference type="InterPro" id="IPR029044">
    <property type="entry name" value="Nucleotide-diphossugar_trans"/>
</dbReference>
<dbReference type="SUPFAM" id="SSF53448">
    <property type="entry name" value="Nucleotide-diphospho-sugar transferases"/>
    <property type="match status" value="1"/>
</dbReference>
<keyword evidence="3" id="KW-0418">Kinase</keyword>
<comment type="caution">
    <text evidence="3">The sequence shown here is derived from an EMBL/GenBank/DDBJ whole genome shotgun (WGS) entry which is preliminary data.</text>
</comment>
<dbReference type="PIRSF" id="PIRSF036626">
    <property type="entry name" value="MPTBd_MobAlike"/>
    <property type="match status" value="1"/>
</dbReference>